<keyword evidence="2" id="KW-1185">Reference proteome</keyword>
<dbReference type="Proteomes" id="UP000464865">
    <property type="component" value="Chromosome M15-11"/>
</dbReference>
<organism evidence="1 2">
    <name type="scientific">Rhizobium oryzihabitans</name>
    <dbReference type="NCBI Taxonomy" id="2267833"/>
    <lineage>
        <taxon>Bacteria</taxon>
        <taxon>Pseudomonadati</taxon>
        <taxon>Pseudomonadota</taxon>
        <taxon>Alphaproteobacteria</taxon>
        <taxon>Hyphomicrobiales</taxon>
        <taxon>Rhizobiaceae</taxon>
        <taxon>Rhizobium/Agrobacterium group</taxon>
        <taxon>Rhizobium</taxon>
    </lineage>
</organism>
<protein>
    <submittedName>
        <fullName evidence="1">Uncharacterized protein</fullName>
    </submittedName>
</protein>
<dbReference type="EMBL" id="CP048632">
    <property type="protein sequence ID" value="QIB36932.1"/>
    <property type="molecule type" value="Genomic_DNA"/>
</dbReference>
<gene>
    <name evidence="1" type="ORF">G3A56_02085</name>
</gene>
<dbReference type="AlphaFoldDB" id="A0A7L5BDN5"/>
<reference evidence="1 2" key="1">
    <citation type="submission" date="2020-02" db="EMBL/GenBank/DDBJ databases">
        <title>Plant-Promoting Endophytic Bacterium Rhizobium oryzihabitans sp. nov., Isolated from the Root of Rice.</title>
        <authorList>
            <person name="zhao J."/>
            <person name="Zhang G."/>
        </authorList>
    </citation>
    <scope>NUCLEOTIDE SEQUENCE [LARGE SCALE GENOMIC DNA]</scope>
    <source>
        <strain evidence="1 2">M15</strain>
    </source>
</reference>
<dbReference type="KEGG" id="roy:G3A56_02085"/>
<evidence type="ECO:0000313" key="1">
    <source>
        <dbReference type="EMBL" id="QIB36932.1"/>
    </source>
</evidence>
<dbReference type="RefSeq" id="WP_164056104.1">
    <property type="nucleotide sequence ID" value="NZ_CP048632.1"/>
</dbReference>
<name>A0A7L5BDN5_9HYPH</name>
<proteinExistence type="predicted"/>
<sequence>MIWNHDISAAPRGKMVPYARKGKDGPIITESFRKEYILAVDVHGDVYQSYWIPPRHTQAGTLLEGNRWSGFNPGVDPIAWAPWPEYEFASATTSEDALTKAPTNVSLPVDERSGERANAGGDNVTGVENAHQISAGELVSNSSAFLLEDVGGGA</sequence>
<evidence type="ECO:0000313" key="2">
    <source>
        <dbReference type="Proteomes" id="UP000464865"/>
    </source>
</evidence>
<accession>A0A7L5BDN5</accession>